<evidence type="ECO:0000256" key="1">
    <source>
        <dbReference type="SAM" id="MobiDB-lite"/>
    </source>
</evidence>
<gene>
    <name evidence="2" type="ORF">MCOR_23113</name>
</gene>
<sequence>MLVNENGKMRLNTQLIRSRAKGPLQTVEYLDLSNTGIETIEKLNSCAKLHTLNLRGNALYEVINLESCQQLWNIDLSNNELKSLDGLSKFVALGNLNLSNNDLTWHELGKIRHLHILNLSFHGNRQLEKDPYYRIHIVDCLPHVWMLDGRLITAGERLQVKNFFHESALTEHPIRHKLSKDWFIPTAMKRIDVTGIFGDKATHVMTKFPVNGMYNVETDRRRLKYIAYSLQEDLLIEKKYTQNDYQILRYHKSFMEDILSSRPRDRERCNMLLMLLVASLEFVMPTHLMKDTLETTKLSKVGNVFTMDIFLLSRDVRCYIVSILLGAVKVDKDDKEDGGLYDKLYLCLFYTISELTKLSHAVDKRECAIRSKLNTVYRDYKCLLASEVVQLLCIVPTFFDYITKDIGVMNLVITATGDKDVTEKINKVSVAVREEGVSQGKDKINKVSVSVREEGVSQEKDKINKVSVSVREEGVSKGKDKINKASVAVREEGGGGGVKERQNKQNIGVSQEKDKLNKVSVAVREEGVSKGKDKINKVSVSVREEGVSQGKDKINKVSVAVREEGVSKGKDRINKVSVAVREEGVSKGKDRINKVSVAVREEGVSKGKDKINKVSVAVREEGVSKGKDRINKASVAVREEGGESQGKEKINKVSVAVREQGVSQEKDKINKVSVSVREEGVSQEKDKLNKVSVAVREEGVSKGKDKINKVSVAVREEGVSQGKDKISKVSVSVREEGVSKGKDKINKVSVAVREEGVSQGKDKINKVSVSVREEGVSQGKDKINKASVSVREEEVSQEKEKINKVSVAVREEGGDVNKMYEELSALLLQKVQEQSKNISNKSPSLSSSDEILSPTKLSPVKSINPVDVADFHMRGVTSPEKDPPRVVSARKPAERFPKLGDSLLLGPQTLGKIVSLPQPFVALVAMDSVPAANGAMQSKLKSSEDHYTYVNMDQLLWDQNMHFWKPKGAIGDSILLEYLTNCRSSTRLTIHTVEDLQKELERKANMADRQLRPNSPDWQASHGTEPLIYSPRHPPPSSAPPRPKSNQGIPRPMSSLLKEKLDLKLDLSRRTESAAGYLEARQSSENIAKPSSPTSISGETDGPSECYHCVLEAARTNEEKEVRYIL</sequence>
<dbReference type="PANTHER" id="PTHR46759">
    <property type="entry name" value="LEUCINE-RICH REPEAT-CONTAINING PROTEIN 72"/>
    <property type="match status" value="1"/>
</dbReference>
<dbReference type="SUPFAM" id="SSF52058">
    <property type="entry name" value="L domain-like"/>
    <property type="match status" value="1"/>
</dbReference>
<keyword evidence="3" id="KW-1185">Reference proteome</keyword>
<feature type="region of interest" description="Disordered" evidence="1">
    <location>
        <begin position="1077"/>
        <end position="1104"/>
    </location>
</feature>
<accession>A0A6J8BX85</accession>
<name>A0A6J8BX85_MYTCO</name>
<proteinExistence type="predicted"/>
<evidence type="ECO:0000313" key="2">
    <source>
        <dbReference type="EMBL" id="CAC5387831.1"/>
    </source>
</evidence>
<dbReference type="Proteomes" id="UP000507470">
    <property type="component" value="Unassembled WGS sequence"/>
</dbReference>
<dbReference type="Gene3D" id="3.80.10.10">
    <property type="entry name" value="Ribonuclease Inhibitor"/>
    <property type="match status" value="1"/>
</dbReference>
<feature type="compositionally biased region" description="Polar residues" evidence="1">
    <location>
        <begin position="1081"/>
        <end position="1098"/>
    </location>
</feature>
<dbReference type="PANTHER" id="PTHR46759:SF2">
    <property type="match status" value="1"/>
</dbReference>
<dbReference type="EMBL" id="CACVKT020004042">
    <property type="protein sequence ID" value="CAC5387831.1"/>
    <property type="molecule type" value="Genomic_DNA"/>
</dbReference>
<organism evidence="2 3">
    <name type="scientific">Mytilus coruscus</name>
    <name type="common">Sea mussel</name>
    <dbReference type="NCBI Taxonomy" id="42192"/>
    <lineage>
        <taxon>Eukaryota</taxon>
        <taxon>Metazoa</taxon>
        <taxon>Spiralia</taxon>
        <taxon>Lophotrochozoa</taxon>
        <taxon>Mollusca</taxon>
        <taxon>Bivalvia</taxon>
        <taxon>Autobranchia</taxon>
        <taxon>Pteriomorphia</taxon>
        <taxon>Mytilida</taxon>
        <taxon>Mytiloidea</taxon>
        <taxon>Mytilidae</taxon>
        <taxon>Mytilinae</taxon>
        <taxon>Mytilus</taxon>
    </lineage>
</organism>
<dbReference type="PROSITE" id="PS51450">
    <property type="entry name" value="LRR"/>
    <property type="match status" value="2"/>
</dbReference>
<feature type="region of interest" description="Disordered" evidence="1">
    <location>
        <begin position="1006"/>
        <end position="1052"/>
    </location>
</feature>
<dbReference type="AlphaFoldDB" id="A0A6J8BX85"/>
<dbReference type="InterPro" id="IPR042655">
    <property type="entry name" value="LRC72"/>
</dbReference>
<feature type="compositionally biased region" description="Polar residues" evidence="1">
    <location>
        <begin position="1012"/>
        <end position="1022"/>
    </location>
</feature>
<dbReference type="InterPro" id="IPR032675">
    <property type="entry name" value="LRR_dom_sf"/>
</dbReference>
<dbReference type="InterPro" id="IPR001611">
    <property type="entry name" value="Leu-rich_rpt"/>
</dbReference>
<evidence type="ECO:0000313" key="3">
    <source>
        <dbReference type="Proteomes" id="UP000507470"/>
    </source>
</evidence>
<protein>
    <submittedName>
        <fullName evidence="2">Uncharacterized protein</fullName>
    </submittedName>
</protein>
<reference evidence="2 3" key="1">
    <citation type="submission" date="2020-06" db="EMBL/GenBank/DDBJ databases">
        <authorList>
            <person name="Li R."/>
            <person name="Bekaert M."/>
        </authorList>
    </citation>
    <scope>NUCLEOTIDE SEQUENCE [LARGE SCALE GENOMIC DNA]</scope>
    <source>
        <strain evidence="3">wild</strain>
    </source>
</reference>
<feature type="compositionally biased region" description="Pro residues" evidence="1">
    <location>
        <begin position="1032"/>
        <end position="1043"/>
    </location>
</feature>
<dbReference type="OrthoDB" id="5954088at2759"/>